<dbReference type="Proteomes" id="UP000283895">
    <property type="component" value="Unassembled WGS sequence"/>
</dbReference>
<reference evidence="2 3" key="1">
    <citation type="submission" date="2015-09" db="EMBL/GenBank/DDBJ databases">
        <title>Host preference determinants of Valsa canker pathogens revealed by comparative genomics.</title>
        <authorList>
            <person name="Yin Z."/>
            <person name="Huang L."/>
        </authorList>
    </citation>
    <scope>NUCLEOTIDE SEQUENCE [LARGE SCALE GENOMIC DNA]</scope>
    <source>
        <strain evidence="2 3">03-1</strain>
    </source>
</reference>
<dbReference type="EMBL" id="LKEA01000039">
    <property type="protein sequence ID" value="ROV94789.1"/>
    <property type="molecule type" value="Genomic_DNA"/>
</dbReference>
<feature type="region of interest" description="Disordered" evidence="1">
    <location>
        <begin position="1"/>
        <end position="28"/>
    </location>
</feature>
<evidence type="ECO:0000256" key="1">
    <source>
        <dbReference type="SAM" id="MobiDB-lite"/>
    </source>
</evidence>
<keyword evidence="3" id="KW-1185">Reference proteome</keyword>
<name>A0A423VUQ0_9PEZI</name>
<protein>
    <submittedName>
        <fullName evidence="2">Uncharacterized protein</fullName>
    </submittedName>
</protein>
<dbReference type="OrthoDB" id="5073671at2759"/>
<dbReference type="AlphaFoldDB" id="A0A423VUQ0"/>
<evidence type="ECO:0000313" key="2">
    <source>
        <dbReference type="EMBL" id="ROV94789.1"/>
    </source>
</evidence>
<organism evidence="2 3">
    <name type="scientific">Cytospora schulzeri</name>
    <dbReference type="NCBI Taxonomy" id="448051"/>
    <lineage>
        <taxon>Eukaryota</taxon>
        <taxon>Fungi</taxon>
        <taxon>Dikarya</taxon>
        <taxon>Ascomycota</taxon>
        <taxon>Pezizomycotina</taxon>
        <taxon>Sordariomycetes</taxon>
        <taxon>Sordariomycetidae</taxon>
        <taxon>Diaporthales</taxon>
        <taxon>Cytosporaceae</taxon>
        <taxon>Cytospora</taxon>
    </lineage>
</organism>
<comment type="caution">
    <text evidence="2">The sequence shown here is derived from an EMBL/GenBank/DDBJ whole genome shotgun (WGS) entry which is preliminary data.</text>
</comment>
<sequence length="261" mass="29241">MVFTGEPTSPKAKTSAEEGNLDPLPEETSQTFPSFRAIAYEDTLMTNQPRRVTPTDQESPLTTTTREVRFPARFNLYILNYLHGRYYLGQHRADPLYRVSISRPNVVLYNGLEKQDPLIGTLVHRSTLRRRRPRDQIYLPSGKINIENDGKFTMDVPSPDGIGTRKETFEWRATRGPAVRLLGKHSGLKLVRLATDVSRGSGHVETGGGEAVAVLAFYGVRWRKAAAFQFQGSGAQGILGQDWEVAAVMTAIGLWERHERS</sequence>
<accession>A0A423VUQ0</accession>
<evidence type="ECO:0000313" key="3">
    <source>
        <dbReference type="Proteomes" id="UP000283895"/>
    </source>
</evidence>
<gene>
    <name evidence="2" type="ORF">VMCG_08845</name>
</gene>
<proteinExistence type="predicted"/>